<evidence type="ECO:0000256" key="1">
    <source>
        <dbReference type="ARBA" id="ARBA00004496"/>
    </source>
</evidence>
<feature type="active site" evidence="9">
    <location>
        <position position="265"/>
    </location>
</feature>
<name>B2KBN7_ELUMP</name>
<dbReference type="NCBIfam" id="NF040815">
    <property type="entry name" value="recomb_XerA_Arch"/>
    <property type="match status" value="1"/>
</dbReference>
<evidence type="ECO:0000256" key="3">
    <source>
        <dbReference type="ARBA" id="ARBA00022618"/>
    </source>
</evidence>
<keyword evidence="5 9" id="KW-0229">DNA integration</keyword>
<dbReference type="Gene3D" id="1.10.150.130">
    <property type="match status" value="1"/>
</dbReference>
<dbReference type="CDD" id="cd00798">
    <property type="entry name" value="INT_XerDC_C"/>
    <property type="match status" value="1"/>
</dbReference>
<proteinExistence type="inferred from homology"/>
<sequence>MESNASLINKFILSLQSKNFSRHTLRAYTADLKDVENYMAEHNLTAAEFFTHTKLRGYLGVTSEGDYKKNTVLRKISVMRSFAKYLLKHEVIKNNPFKLLPLPKREKLLPKFLTQEETDRLIDTAANQGKLPARDKALFELIYSSGLRRSEVTGLSIKDIDLNLGVVRVMGKGSKERLVPITDLAIEALKEYLSTRGVYNSGDPLFLNRLGGRLTGDGLAYLVKNITIKANLARKVTAHSLRHSFATHMLNNGCDLRSLQEMLGHKSLSATQVYTHVSLDRLKKIYGQTHPRSKE</sequence>
<keyword evidence="6 9" id="KW-0238">DNA-binding</keyword>
<evidence type="ECO:0000256" key="8">
    <source>
        <dbReference type="ARBA" id="ARBA00023306"/>
    </source>
</evidence>
<dbReference type="InterPro" id="IPR004107">
    <property type="entry name" value="Integrase_SAM-like_N"/>
</dbReference>
<dbReference type="GO" id="GO:0003677">
    <property type="term" value="F:DNA binding"/>
    <property type="evidence" value="ECO:0007669"/>
    <property type="project" value="UniProtKB-UniRule"/>
</dbReference>
<feature type="active site" description="O-(3'-phospho-DNA)-tyrosine intermediate" evidence="9">
    <location>
        <position position="274"/>
    </location>
</feature>
<dbReference type="InterPro" id="IPR010998">
    <property type="entry name" value="Integrase_recombinase_N"/>
</dbReference>
<comment type="function">
    <text evidence="9">Site-specific tyrosine recombinase, which acts by catalyzing the cutting and rejoining of the recombining DNA molecules. The XerC-XerD complex is essential to convert dimers of the bacterial chromosome into monomers to permit their segregation at cell division. It also contributes to the segregational stability of plasmids.</text>
</comment>
<evidence type="ECO:0000259" key="11">
    <source>
        <dbReference type="PROSITE" id="PS51900"/>
    </source>
</evidence>
<dbReference type="InterPro" id="IPR023009">
    <property type="entry name" value="Tyrosine_recombinase_XerC/XerD"/>
</dbReference>
<dbReference type="Gene3D" id="1.10.443.10">
    <property type="entry name" value="Intergrase catalytic core"/>
    <property type="match status" value="1"/>
</dbReference>
<feature type="active site" evidence="9">
    <location>
        <position position="239"/>
    </location>
</feature>
<protein>
    <recommendedName>
        <fullName evidence="9">Tyrosine recombinase XerC</fullName>
    </recommendedName>
</protein>
<feature type="active site" evidence="9">
    <location>
        <position position="242"/>
    </location>
</feature>
<keyword evidence="4 9" id="KW-0159">Chromosome partition</keyword>
<evidence type="ECO:0000256" key="6">
    <source>
        <dbReference type="ARBA" id="ARBA00023125"/>
    </source>
</evidence>
<dbReference type="SUPFAM" id="SSF56349">
    <property type="entry name" value="DNA breaking-rejoining enzymes"/>
    <property type="match status" value="1"/>
</dbReference>
<feature type="active site" evidence="9">
    <location>
        <position position="172"/>
    </location>
</feature>
<reference evidence="12 13" key="1">
    <citation type="journal article" date="2009" name="Appl. Environ. Microbiol.">
        <title>Genomic analysis of 'Elusimicrobium minutum,' the first cultivated representative of the phylum 'Elusimicrobia' (formerly termite group 1).</title>
        <authorList>
            <person name="Herlemann D.P.R."/>
            <person name="Geissinger O."/>
            <person name="Ikeda-Ohtsubo W."/>
            <person name="Kunin V."/>
            <person name="Sun H."/>
            <person name="Lapidus A."/>
            <person name="Hugenholtz P."/>
            <person name="Brune A."/>
        </authorList>
    </citation>
    <scope>NUCLEOTIDE SEQUENCE [LARGE SCALE GENOMIC DNA]</scope>
    <source>
        <strain evidence="12 13">Pei191</strain>
    </source>
</reference>
<feature type="domain" description="Core-binding (CB)" evidence="11">
    <location>
        <begin position="2"/>
        <end position="87"/>
    </location>
</feature>
<dbReference type="PANTHER" id="PTHR30349:SF77">
    <property type="entry name" value="TYROSINE RECOMBINASE XERC"/>
    <property type="match status" value="1"/>
</dbReference>
<evidence type="ECO:0000256" key="9">
    <source>
        <dbReference type="HAMAP-Rule" id="MF_01808"/>
    </source>
</evidence>
<dbReference type="AlphaFoldDB" id="B2KBN7"/>
<dbReference type="Pfam" id="PF02899">
    <property type="entry name" value="Phage_int_SAM_1"/>
    <property type="match status" value="1"/>
</dbReference>
<dbReference type="GO" id="GO:0006313">
    <property type="term" value="P:DNA transposition"/>
    <property type="evidence" value="ECO:0007669"/>
    <property type="project" value="UniProtKB-UniRule"/>
</dbReference>
<feature type="active site" evidence="9">
    <location>
        <position position="148"/>
    </location>
</feature>
<keyword evidence="3 9" id="KW-0132">Cell division</keyword>
<dbReference type="InterPro" id="IPR013762">
    <property type="entry name" value="Integrase-like_cat_sf"/>
</dbReference>
<organism evidence="12 13">
    <name type="scientific">Elusimicrobium minutum (strain Pei191)</name>
    <dbReference type="NCBI Taxonomy" id="445932"/>
    <lineage>
        <taxon>Bacteria</taxon>
        <taxon>Pseudomonadati</taxon>
        <taxon>Elusimicrobiota</taxon>
        <taxon>Elusimicrobia</taxon>
        <taxon>Elusimicrobiales</taxon>
        <taxon>Elusimicrobiaceae</taxon>
        <taxon>Elusimicrobium</taxon>
    </lineage>
</organism>
<dbReference type="RefSeq" id="WP_012414339.1">
    <property type="nucleotide sequence ID" value="NC_010644.1"/>
</dbReference>
<dbReference type="GO" id="GO:0009037">
    <property type="term" value="F:tyrosine-based site-specific recombinase activity"/>
    <property type="evidence" value="ECO:0007669"/>
    <property type="project" value="UniProtKB-UniRule"/>
</dbReference>
<evidence type="ECO:0000256" key="2">
    <source>
        <dbReference type="ARBA" id="ARBA00022490"/>
    </source>
</evidence>
<dbReference type="GO" id="GO:0051301">
    <property type="term" value="P:cell division"/>
    <property type="evidence" value="ECO:0007669"/>
    <property type="project" value="UniProtKB-KW"/>
</dbReference>
<dbReference type="InterPro" id="IPR050090">
    <property type="entry name" value="Tyrosine_recombinase_XerCD"/>
</dbReference>
<dbReference type="Pfam" id="PF00589">
    <property type="entry name" value="Phage_integrase"/>
    <property type="match status" value="1"/>
</dbReference>
<dbReference type="HOGENOM" id="CLU_027562_9_6_0"/>
<evidence type="ECO:0000259" key="10">
    <source>
        <dbReference type="PROSITE" id="PS51898"/>
    </source>
</evidence>
<dbReference type="KEGG" id="emi:Emin_0159"/>
<gene>
    <name evidence="9" type="primary">xerC</name>
    <name evidence="12" type="ordered locus">Emin_0159</name>
</gene>
<evidence type="ECO:0000313" key="13">
    <source>
        <dbReference type="Proteomes" id="UP000001029"/>
    </source>
</evidence>
<dbReference type="HAMAP" id="MF_01808">
    <property type="entry name" value="Recomb_XerC_XerD"/>
    <property type="match status" value="1"/>
</dbReference>
<dbReference type="GO" id="GO:0005737">
    <property type="term" value="C:cytoplasm"/>
    <property type="evidence" value="ECO:0007669"/>
    <property type="project" value="UniProtKB-SubCell"/>
</dbReference>
<evidence type="ECO:0000313" key="12">
    <source>
        <dbReference type="EMBL" id="ACC97724.1"/>
    </source>
</evidence>
<comment type="subunit">
    <text evidence="9">Forms a cyclic heterotetrameric complex composed of two molecules of XerC and two molecules of XerD.</text>
</comment>
<comment type="subcellular location">
    <subcellularLocation>
        <location evidence="1 9">Cytoplasm</location>
    </subcellularLocation>
</comment>
<dbReference type="GO" id="GO:0007059">
    <property type="term" value="P:chromosome segregation"/>
    <property type="evidence" value="ECO:0007669"/>
    <property type="project" value="UniProtKB-UniRule"/>
</dbReference>
<dbReference type="InterPro" id="IPR002104">
    <property type="entry name" value="Integrase_catalytic"/>
</dbReference>
<keyword evidence="13" id="KW-1185">Reference proteome</keyword>
<evidence type="ECO:0000256" key="4">
    <source>
        <dbReference type="ARBA" id="ARBA00022829"/>
    </source>
</evidence>
<dbReference type="InterPro" id="IPR011010">
    <property type="entry name" value="DNA_brk_join_enz"/>
</dbReference>
<feature type="domain" description="Tyr recombinase" evidence="10">
    <location>
        <begin position="108"/>
        <end position="287"/>
    </location>
</feature>
<dbReference type="Proteomes" id="UP000001029">
    <property type="component" value="Chromosome"/>
</dbReference>
<dbReference type="PROSITE" id="PS51898">
    <property type="entry name" value="TYR_RECOMBINASE"/>
    <property type="match status" value="1"/>
</dbReference>
<dbReference type="InterPro" id="IPR044068">
    <property type="entry name" value="CB"/>
</dbReference>
<dbReference type="OrthoDB" id="9801717at2"/>
<keyword evidence="8 9" id="KW-0131">Cell cycle</keyword>
<keyword evidence="2 9" id="KW-0963">Cytoplasm</keyword>
<keyword evidence="7 9" id="KW-0233">DNA recombination</keyword>
<evidence type="ECO:0000256" key="5">
    <source>
        <dbReference type="ARBA" id="ARBA00022908"/>
    </source>
</evidence>
<comment type="similarity">
    <text evidence="9">Belongs to the 'phage' integrase family. XerC subfamily.</text>
</comment>
<dbReference type="PROSITE" id="PS51900">
    <property type="entry name" value="CB"/>
    <property type="match status" value="1"/>
</dbReference>
<dbReference type="STRING" id="445932.Emin_0159"/>
<accession>B2KBN7</accession>
<dbReference type="EMBL" id="CP001055">
    <property type="protein sequence ID" value="ACC97724.1"/>
    <property type="molecule type" value="Genomic_DNA"/>
</dbReference>
<evidence type="ECO:0000256" key="7">
    <source>
        <dbReference type="ARBA" id="ARBA00023172"/>
    </source>
</evidence>
<dbReference type="PANTHER" id="PTHR30349">
    <property type="entry name" value="PHAGE INTEGRASE-RELATED"/>
    <property type="match status" value="1"/>
</dbReference>